<dbReference type="PANTHER" id="PTHR20857:SF15">
    <property type="entry name" value="THIAMINE-PHOSPHATE SYNTHASE"/>
    <property type="match status" value="1"/>
</dbReference>
<comment type="catalytic activity">
    <reaction evidence="8 10 11">
        <text>2-(2-carboxy-4-methylthiazol-5-yl)ethyl phosphate + 4-amino-2-methyl-5-(diphosphooxymethyl)pyrimidine + 2 H(+) = thiamine phosphate + CO2 + diphosphate</text>
        <dbReference type="Rhea" id="RHEA:47848"/>
        <dbReference type="ChEBI" id="CHEBI:15378"/>
        <dbReference type="ChEBI" id="CHEBI:16526"/>
        <dbReference type="ChEBI" id="CHEBI:33019"/>
        <dbReference type="ChEBI" id="CHEBI:37575"/>
        <dbReference type="ChEBI" id="CHEBI:57841"/>
        <dbReference type="ChEBI" id="CHEBI:62890"/>
        <dbReference type="EC" id="2.5.1.3"/>
    </reaction>
</comment>
<evidence type="ECO:0000256" key="9">
    <source>
        <dbReference type="ARBA" id="ARBA00047883"/>
    </source>
</evidence>
<feature type="binding site" evidence="10">
    <location>
        <position position="72"/>
    </location>
    <ligand>
        <name>4-amino-2-methyl-5-(diphosphooxymethyl)pyrimidine</name>
        <dbReference type="ChEBI" id="CHEBI:57841"/>
    </ligand>
</feature>
<evidence type="ECO:0000256" key="4">
    <source>
        <dbReference type="ARBA" id="ARBA00022723"/>
    </source>
</evidence>
<dbReference type="InterPro" id="IPR036206">
    <property type="entry name" value="ThiamineP_synth_sf"/>
</dbReference>
<comment type="pathway">
    <text evidence="2 10 12">Cofactor biosynthesis; thiamine diphosphate biosynthesis; thiamine phosphate from 4-amino-2-methyl-5-diphosphomethylpyrimidine and 4-methyl-5-(2-phosphoethyl)-thiazole: step 1/1.</text>
</comment>
<dbReference type="GO" id="GO:0009228">
    <property type="term" value="P:thiamine biosynthetic process"/>
    <property type="evidence" value="ECO:0007669"/>
    <property type="project" value="UniProtKB-KW"/>
</dbReference>
<comment type="similarity">
    <text evidence="10 11">Belongs to the thiamine-phosphate synthase family.</text>
</comment>
<gene>
    <name evidence="10 14" type="primary">thiE</name>
    <name evidence="14" type="ORF">HMPREF9004_0826</name>
</gene>
<evidence type="ECO:0000256" key="11">
    <source>
        <dbReference type="RuleBase" id="RU003826"/>
    </source>
</evidence>
<dbReference type="EMBL" id="AQHZ01000015">
    <property type="protein sequence ID" value="ENO18257.1"/>
    <property type="molecule type" value="Genomic_DNA"/>
</dbReference>
<keyword evidence="4 10" id="KW-0479">Metal-binding</keyword>
<comment type="function">
    <text evidence="1 10">Condenses 4-methyl-5-(beta-hydroxyethyl)thiazole monophosphate (THZ-P) and 2-methyl-4-amino-5-hydroxymethyl pyrimidine pyrophosphate (HMP-PP) to form thiamine monophosphate (TMP).</text>
</comment>
<feature type="binding site" evidence="10">
    <location>
        <position position="97"/>
    </location>
    <ligand>
        <name>Mg(2+)</name>
        <dbReference type="ChEBI" id="CHEBI:18420"/>
    </ligand>
</feature>
<evidence type="ECO:0000259" key="13">
    <source>
        <dbReference type="Pfam" id="PF02581"/>
    </source>
</evidence>
<evidence type="ECO:0000256" key="12">
    <source>
        <dbReference type="RuleBase" id="RU004253"/>
    </source>
</evidence>
<protein>
    <recommendedName>
        <fullName evidence="10">Thiamine-phosphate synthase</fullName>
        <shortName evidence="10">TP synthase</shortName>
        <shortName evidence="10">TPS</shortName>
        <ecNumber evidence="10">2.5.1.3</ecNumber>
    </recommendedName>
    <alternativeName>
        <fullName evidence="10">Thiamine-phosphate pyrophosphorylase</fullName>
        <shortName evidence="10">TMP pyrophosphorylase</shortName>
        <shortName evidence="10">TMP-PPase</shortName>
    </alternativeName>
</protein>
<feature type="binding site" evidence="10">
    <location>
        <begin position="194"/>
        <end position="195"/>
    </location>
    <ligand>
        <name>2-[(2R,5Z)-2-carboxy-4-methylthiazol-5(2H)-ylidene]ethyl phosphate</name>
        <dbReference type="ChEBI" id="CHEBI:62899"/>
    </ligand>
</feature>
<dbReference type="OrthoDB" id="3243336at2"/>
<comment type="cofactor">
    <cofactor evidence="10">
        <name>Mg(2+)</name>
        <dbReference type="ChEBI" id="CHEBI:18420"/>
    </cofactor>
    <text evidence="10">Binds 1 Mg(2+) ion per subunit.</text>
</comment>
<evidence type="ECO:0000256" key="5">
    <source>
        <dbReference type="ARBA" id="ARBA00022842"/>
    </source>
</evidence>
<evidence type="ECO:0000256" key="10">
    <source>
        <dbReference type="HAMAP-Rule" id="MF_00097"/>
    </source>
</evidence>
<comment type="catalytic activity">
    <reaction evidence="9 10 11">
        <text>2-[(2R,5Z)-2-carboxy-4-methylthiazol-5(2H)-ylidene]ethyl phosphate + 4-amino-2-methyl-5-(diphosphooxymethyl)pyrimidine + 2 H(+) = thiamine phosphate + CO2 + diphosphate</text>
        <dbReference type="Rhea" id="RHEA:47844"/>
        <dbReference type="ChEBI" id="CHEBI:15378"/>
        <dbReference type="ChEBI" id="CHEBI:16526"/>
        <dbReference type="ChEBI" id="CHEBI:33019"/>
        <dbReference type="ChEBI" id="CHEBI:37575"/>
        <dbReference type="ChEBI" id="CHEBI:57841"/>
        <dbReference type="ChEBI" id="CHEBI:62899"/>
        <dbReference type="EC" id="2.5.1.3"/>
    </reaction>
</comment>
<feature type="binding site" evidence="10">
    <location>
        <position position="146"/>
    </location>
    <ligand>
        <name>4-amino-2-methyl-5-(diphosphooxymethyl)pyrimidine</name>
        <dbReference type="ChEBI" id="CHEBI:57841"/>
    </ligand>
</feature>
<dbReference type="GO" id="GO:0004789">
    <property type="term" value="F:thiamine-phosphate diphosphorylase activity"/>
    <property type="evidence" value="ECO:0007669"/>
    <property type="project" value="UniProtKB-UniRule"/>
</dbReference>
<keyword evidence="5 10" id="KW-0460">Magnesium</keyword>
<dbReference type="InterPro" id="IPR013785">
    <property type="entry name" value="Aldolase_TIM"/>
</dbReference>
<dbReference type="UniPathway" id="UPA00060">
    <property type="reaction ID" value="UER00141"/>
</dbReference>
<dbReference type="HAMAP" id="MF_00097">
    <property type="entry name" value="TMP_synthase"/>
    <property type="match status" value="1"/>
</dbReference>
<evidence type="ECO:0000256" key="2">
    <source>
        <dbReference type="ARBA" id="ARBA00005165"/>
    </source>
</evidence>
<sequence length="220" mass="22703">MRTAPDLRVYFVTDAGLCESAGRTVRETVIAAVEGGATCVQLRAKDSDGRPFLEEVLEVAKAVGEKVPVIVNDRVDVFLAARALGAQVAGVHVGQSDLPASLVRTLIGEDAYLGLSIGTQEEAQAAREEGAADHVGLSVLRTTATKTDTPDVLGFEGCERLKRIVGIPAVAIGGVGVDDMAQLARIGIDGGAIVSAICCAPDPAATAAQLLAQWNEGAQE</sequence>
<feature type="binding site" evidence="10">
    <location>
        <position position="116"/>
    </location>
    <ligand>
        <name>4-amino-2-methyl-5-(diphosphooxymethyl)pyrimidine</name>
        <dbReference type="ChEBI" id="CHEBI:57841"/>
    </ligand>
</feature>
<feature type="binding site" evidence="10">
    <location>
        <begin position="41"/>
        <end position="45"/>
    </location>
    <ligand>
        <name>4-amino-2-methyl-5-(diphosphooxymethyl)pyrimidine</name>
        <dbReference type="ChEBI" id="CHEBI:57841"/>
    </ligand>
</feature>
<dbReference type="STRING" id="888050.HMPREF9004_0826"/>
<dbReference type="Pfam" id="PF02581">
    <property type="entry name" value="TMP-TENI"/>
    <property type="match status" value="1"/>
</dbReference>
<keyword evidence="15" id="KW-1185">Reference proteome</keyword>
<evidence type="ECO:0000256" key="1">
    <source>
        <dbReference type="ARBA" id="ARBA00003814"/>
    </source>
</evidence>
<dbReference type="GO" id="GO:0005737">
    <property type="term" value="C:cytoplasm"/>
    <property type="evidence" value="ECO:0007669"/>
    <property type="project" value="TreeGrafter"/>
</dbReference>
<evidence type="ECO:0000313" key="15">
    <source>
        <dbReference type="Proteomes" id="UP000013015"/>
    </source>
</evidence>
<evidence type="ECO:0000256" key="8">
    <source>
        <dbReference type="ARBA" id="ARBA00047851"/>
    </source>
</evidence>
<dbReference type="EC" id="2.5.1.3" evidence="10"/>
<proteinExistence type="inferred from homology"/>
<dbReference type="Proteomes" id="UP000013015">
    <property type="component" value="Unassembled WGS sequence"/>
</dbReference>
<keyword evidence="3 10" id="KW-0808">Transferase</keyword>
<evidence type="ECO:0000313" key="14">
    <source>
        <dbReference type="EMBL" id="ENO18257.1"/>
    </source>
</evidence>
<feature type="binding site" evidence="10">
    <location>
        <position position="73"/>
    </location>
    <ligand>
        <name>Mg(2+)</name>
        <dbReference type="ChEBI" id="CHEBI:18420"/>
    </ligand>
</feature>
<dbReference type="AlphaFoldDB" id="N6X4E3"/>
<dbReference type="Gene3D" id="3.20.20.70">
    <property type="entry name" value="Aldolase class I"/>
    <property type="match status" value="1"/>
</dbReference>
<dbReference type="HOGENOM" id="CLU_018272_3_2_11"/>
<dbReference type="SUPFAM" id="SSF51391">
    <property type="entry name" value="Thiamin phosphate synthase"/>
    <property type="match status" value="1"/>
</dbReference>
<evidence type="ECO:0000256" key="6">
    <source>
        <dbReference type="ARBA" id="ARBA00022977"/>
    </source>
</evidence>
<evidence type="ECO:0000256" key="7">
    <source>
        <dbReference type="ARBA" id="ARBA00047334"/>
    </source>
</evidence>
<dbReference type="RefSeq" id="WP_005962559.1">
    <property type="nucleotide sequence ID" value="NZ_CP040505.1"/>
</dbReference>
<accession>N6X4E3</accession>
<reference evidence="14 15" key="1">
    <citation type="submission" date="2013-03" db="EMBL/GenBank/DDBJ databases">
        <title>Reference genome for the Human Microbiome Project.</title>
        <authorList>
            <person name="Aqrawi P."/>
            <person name="Ayvaz T."/>
            <person name="Bess C."/>
            <person name="Blankenburg K."/>
            <person name="Coyle M."/>
            <person name="Deng J."/>
            <person name="Forbes L."/>
            <person name="Fowler G."/>
            <person name="Francisco L."/>
            <person name="Fu Q."/>
            <person name="Gibbs R."/>
            <person name="Gross S."/>
            <person name="Gubbala S."/>
            <person name="Hale W."/>
            <person name="Hemphill L."/>
            <person name="Highlander S."/>
            <person name="Hirani K."/>
            <person name="Jackson L."/>
            <person name="Jakkamsetti A."/>
            <person name="Javaid M."/>
            <person name="Jayaseelan J.C."/>
            <person name="Jiang H."/>
            <person name="Joshi V."/>
            <person name="Korchina V."/>
            <person name="Kovar C."/>
            <person name="Lara F."/>
            <person name="Lee S."/>
            <person name="Liu Y."/>
            <person name="Mata R."/>
            <person name="Mathew T."/>
            <person name="Munidasa M."/>
            <person name="Muzny D."/>
            <person name="Nazareth L."/>
            <person name="Ngo R."/>
            <person name="Nguyen L."/>
            <person name="Nguyen N."/>
            <person name="Okwuonu G."/>
            <person name="Ongeri F."/>
            <person name="Palculict T."/>
            <person name="Patil S."/>
            <person name="Petrosino J."/>
            <person name="Pham C."/>
            <person name="Pham P."/>
            <person name="Pu L.-L."/>
            <person name="Qin X."/>
            <person name="Qu J."/>
            <person name="Reid J."/>
            <person name="Ross M."/>
            <person name="Ruth R."/>
            <person name="Saada N."/>
            <person name="San Lucas F."/>
            <person name="Santibanez J."/>
            <person name="Shang Y."/>
            <person name="Simmons D."/>
            <person name="Song X.-Z."/>
            <person name="Tang L.-Y."/>
            <person name="Thornton R."/>
            <person name="Warren J."/>
            <person name="Weissenberger G."/>
            <person name="Wilczek-Boney K."/>
            <person name="Worley K."/>
            <person name="Youmans B."/>
            <person name="Zhang J."/>
            <person name="Zhang L."/>
            <person name="Zhao Z."/>
            <person name="Zhou C."/>
            <person name="Zhu D."/>
            <person name="Zhu Y."/>
        </authorList>
    </citation>
    <scope>NUCLEOTIDE SEQUENCE [LARGE SCALE GENOMIC DNA]</scope>
    <source>
        <strain evidence="14 15">F0333</strain>
    </source>
</reference>
<feature type="domain" description="Thiamine phosphate synthase/TenI" evidence="13">
    <location>
        <begin position="9"/>
        <end position="197"/>
    </location>
</feature>
<dbReference type="InterPro" id="IPR022998">
    <property type="entry name" value="ThiamineP_synth_TenI"/>
</dbReference>
<dbReference type="InterPro" id="IPR034291">
    <property type="entry name" value="TMP_synthase"/>
</dbReference>
<dbReference type="CDD" id="cd00564">
    <property type="entry name" value="TMP_TenI"/>
    <property type="match status" value="1"/>
</dbReference>
<evidence type="ECO:0000256" key="3">
    <source>
        <dbReference type="ARBA" id="ARBA00022679"/>
    </source>
</evidence>
<dbReference type="PATRIC" id="fig|888050.3.peg.782"/>
<dbReference type="GO" id="GO:0009229">
    <property type="term" value="P:thiamine diphosphate biosynthetic process"/>
    <property type="evidence" value="ECO:0007669"/>
    <property type="project" value="UniProtKB-UniRule"/>
</dbReference>
<organism evidence="14 15">
    <name type="scientific">Schaalia cardiffensis F0333</name>
    <dbReference type="NCBI Taxonomy" id="888050"/>
    <lineage>
        <taxon>Bacteria</taxon>
        <taxon>Bacillati</taxon>
        <taxon>Actinomycetota</taxon>
        <taxon>Actinomycetes</taxon>
        <taxon>Actinomycetales</taxon>
        <taxon>Actinomycetaceae</taxon>
        <taxon>Schaalia</taxon>
    </lineage>
</organism>
<dbReference type="PANTHER" id="PTHR20857">
    <property type="entry name" value="THIAMINE-PHOSPHATE PYROPHOSPHORYLASE"/>
    <property type="match status" value="1"/>
</dbReference>
<feature type="binding site" evidence="10">
    <location>
        <begin position="143"/>
        <end position="145"/>
    </location>
    <ligand>
        <name>2-[(2R,5Z)-2-carboxy-4-methylthiazol-5(2H)-ylidene]ethyl phosphate</name>
        <dbReference type="ChEBI" id="CHEBI:62899"/>
    </ligand>
</feature>
<dbReference type="GO" id="GO:0000287">
    <property type="term" value="F:magnesium ion binding"/>
    <property type="evidence" value="ECO:0007669"/>
    <property type="project" value="UniProtKB-UniRule"/>
</dbReference>
<comment type="catalytic activity">
    <reaction evidence="7 10 11">
        <text>4-methyl-5-(2-phosphooxyethyl)-thiazole + 4-amino-2-methyl-5-(diphosphooxymethyl)pyrimidine + H(+) = thiamine phosphate + diphosphate</text>
        <dbReference type="Rhea" id="RHEA:22328"/>
        <dbReference type="ChEBI" id="CHEBI:15378"/>
        <dbReference type="ChEBI" id="CHEBI:33019"/>
        <dbReference type="ChEBI" id="CHEBI:37575"/>
        <dbReference type="ChEBI" id="CHEBI:57841"/>
        <dbReference type="ChEBI" id="CHEBI:58296"/>
        <dbReference type="EC" id="2.5.1.3"/>
    </reaction>
</comment>
<comment type="caution">
    <text evidence="14">The sequence shown here is derived from an EMBL/GenBank/DDBJ whole genome shotgun (WGS) entry which is preliminary data.</text>
</comment>
<dbReference type="NCBIfam" id="TIGR00693">
    <property type="entry name" value="thiE"/>
    <property type="match status" value="1"/>
</dbReference>
<feature type="binding site" evidence="10">
    <location>
        <position position="174"/>
    </location>
    <ligand>
        <name>2-[(2R,5Z)-2-carboxy-4-methylthiazol-5(2H)-ylidene]ethyl phosphate</name>
        <dbReference type="ChEBI" id="CHEBI:62899"/>
    </ligand>
</feature>
<keyword evidence="6 10" id="KW-0784">Thiamine biosynthesis</keyword>
<dbReference type="eggNOG" id="COG0352">
    <property type="taxonomic scope" value="Bacteria"/>
</dbReference>
<name>N6X4E3_9ACTO</name>